<proteinExistence type="predicted"/>
<evidence type="ECO:0000313" key="1">
    <source>
        <dbReference type="EMBL" id="SHF86139.1"/>
    </source>
</evidence>
<reference evidence="1 2" key="1">
    <citation type="submission" date="2016-11" db="EMBL/GenBank/DDBJ databases">
        <authorList>
            <person name="Jaros S."/>
            <person name="Januszkiewicz K."/>
            <person name="Wedrychowicz H."/>
        </authorList>
    </citation>
    <scope>NUCLEOTIDE SEQUENCE [LARGE SCALE GENOMIC DNA]</scope>
    <source>
        <strain evidence="1 2">DSM 26910</strain>
    </source>
</reference>
<dbReference type="STRING" id="1484053.SAMN05444274_1114"/>
<dbReference type="AlphaFoldDB" id="A0A1M5F3M6"/>
<gene>
    <name evidence="1" type="ORF">SAMN05444274_1114</name>
</gene>
<dbReference type="Proteomes" id="UP000184164">
    <property type="component" value="Unassembled WGS sequence"/>
</dbReference>
<dbReference type="InterPro" id="IPR036890">
    <property type="entry name" value="HATPase_C_sf"/>
</dbReference>
<keyword evidence="2" id="KW-1185">Reference proteome</keyword>
<dbReference type="EMBL" id="FQUM01000011">
    <property type="protein sequence ID" value="SHF86139.1"/>
    <property type="molecule type" value="Genomic_DNA"/>
</dbReference>
<sequence>MHNPFSPGEEHVDKNKGLDLVLVGLIMKAHKGKIEVSNNAHGAIVTLTFPCPKYQNIPVKEIEG</sequence>
<organism evidence="1 2">
    <name type="scientific">Mariniphaga anaerophila</name>
    <dbReference type="NCBI Taxonomy" id="1484053"/>
    <lineage>
        <taxon>Bacteria</taxon>
        <taxon>Pseudomonadati</taxon>
        <taxon>Bacteroidota</taxon>
        <taxon>Bacteroidia</taxon>
        <taxon>Marinilabiliales</taxon>
        <taxon>Prolixibacteraceae</taxon>
        <taxon>Mariniphaga</taxon>
    </lineage>
</organism>
<dbReference type="RefSeq" id="WP_073003186.1">
    <property type="nucleotide sequence ID" value="NZ_FQUM01000011.1"/>
</dbReference>
<name>A0A1M5F3M6_9BACT</name>
<evidence type="ECO:0000313" key="2">
    <source>
        <dbReference type="Proteomes" id="UP000184164"/>
    </source>
</evidence>
<accession>A0A1M5F3M6</accession>
<dbReference type="OrthoDB" id="1931120at2"/>
<protein>
    <recommendedName>
        <fullName evidence="3">Histidine kinase-, DNA gyrase B-, and HSP90-like ATPase</fullName>
    </recommendedName>
</protein>
<dbReference type="SUPFAM" id="SSF55874">
    <property type="entry name" value="ATPase domain of HSP90 chaperone/DNA topoisomerase II/histidine kinase"/>
    <property type="match status" value="1"/>
</dbReference>
<evidence type="ECO:0008006" key="3">
    <source>
        <dbReference type="Google" id="ProtNLM"/>
    </source>
</evidence>
<dbReference type="Gene3D" id="3.30.565.10">
    <property type="entry name" value="Histidine kinase-like ATPase, C-terminal domain"/>
    <property type="match status" value="1"/>
</dbReference>